<evidence type="ECO:0000259" key="2">
    <source>
        <dbReference type="Pfam" id="PF00931"/>
    </source>
</evidence>
<dbReference type="InterPro" id="IPR050905">
    <property type="entry name" value="Plant_NBS-LRR"/>
</dbReference>
<feature type="domain" description="NB-ARC" evidence="2">
    <location>
        <begin position="224"/>
        <end position="297"/>
    </location>
</feature>
<dbReference type="PANTHER" id="PTHR33463:SF203">
    <property type="entry name" value="AAA+ ATPASE DOMAIN-CONTAINING PROTEIN"/>
    <property type="match status" value="1"/>
</dbReference>
<dbReference type="EMBL" id="BQNB010014675">
    <property type="protein sequence ID" value="GJT31084.1"/>
    <property type="molecule type" value="Genomic_DNA"/>
</dbReference>
<name>A0ABQ5CWD8_9ASTR</name>
<protein>
    <submittedName>
        <fullName evidence="3">Probable disease resistance protein</fullName>
    </submittedName>
</protein>
<dbReference type="SUPFAM" id="SSF52540">
    <property type="entry name" value="P-loop containing nucleoside triphosphate hydrolases"/>
    <property type="match status" value="1"/>
</dbReference>
<evidence type="ECO:0000313" key="4">
    <source>
        <dbReference type="Proteomes" id="UP001151760"/>
    </source>
</evidence>
<reference evidence="3" key="2">
    <citation type="submission" date="2022-01" db="EMBL/GenBank/DDBJ databases">
        <authorList>
            <person name="Yamashiro T."/>
            <person name="Shiraishi A."/>
            <person name="Satake H."/>
            <person name="Nakayama K."/>
        </authorList>
    </citation>
    <scope>NUCLEOTIDE SEQUENCE</scope>
</reference>
<evidence type="ECO:0000313" key="3">
    <source>
        <dbReference type="EMBL" id="GJT31084.1"/>
    </source>
</evidence>
<sequence>MIVLTGSLERTSAMTFPGKASIVGLRDFMIFRPTNPRGLNPPLHKLKPGLNCIIRPNEIQAAGTMVQAVAAVFDNLFNPEGLMVSTVQASERLEATGSSMDTMMIELLGMKVTSKVKFQKYWFPNNKFVLWNEKIGTRSKEIDAAIQEGKELGDALVRRQIRRFARVETLIDIKNVGTLNKKLEYILELLTDESKTGLIKLQGDMGIGKRTILEHLNNNKSIVQQIQYLLLLDDVKVDIDVYTTGIPRNTNGSKLVITTNFKHLSFGHNPIGCVEIGRLKPAEAWKLFCNIAKPKKDLMIPASKIVKWCDCHFFLIRIVAENLKLEPYEEPSGSKIPRDCLFDRWAALGFLGDDMVENRNRIGSATLNCLIRKVILNECAYKQYVIMARVFRRVTTRILQEDKEFNRLFGKEAHVKLFNDIHWISLANREIENLPTKATCPKLTTLFSRKKNPKLLDIPNSFLNGMEELRVLDLQESNQ</sequence>
<gene>
    <name evidence="3" type="ORF">Tco_0911359</name>
</gene>
<organism evidence="3 4">
    <name type="scientific">Tanacetum coccineum</name>
    <dbReference type="NCBI Taxonomy" id="301880"/>
    <lineage>
        <taxon>Eukaryota</taxon>
        <taxon>Viridiplantae</taxon>
        <taxon>Streptophyta</taxon>
        <taxon>Embryophyta</taxon>
        <taxon>Tracheophyta</taxon>
        <taxon>Spermatophyta</taxon>
        <taxon>Magnoliopsida</taxon>
        <taxon>eudicotyledons</taxon>
        <taxon>Gunneridae</taxon>
        <taxon>Pentapetalae</taxon>
        <taxon>asterids</taxon>
        <taxon>campanulids</taxon>
        <taxon>Asterales</taxon>
        <taxon>Asteraceae</taxon>
        <taxon>Asteroideae</taxon>
        <taxon>Anthemideae</taxon>
        <taxon>Anthemidinae</taxon>
        <taxon>Tanacetum</taxon>
    </lineage>
</organism>
<dbReference type="InterPro" id="IPR027417">
    <property type="entry name" value="P-loop_NTPase"/>
</dbReference>
<dbReference type="Pfam" id="PF00931">
    <property type="entry name" value="NB-ARC"/>
    <property type="match status" value="1"/>
</dbReference>
<proteinExistence type="predicted"/>
<dbReference type="Proteomes" id="UP001151760">
    <property type="component" value="Unassembled WGS sequence"/>
</dbReference>
<comment type="caution">
    <text evidence="3">The sequence shown here is derived from an EMBL/GenBank/DDBJ whole genome shotgun (WGS) entry which is preliminary data.</text>
</comment>
<reference evidence="3" key="1">
    <citation type="journal article" date="2022" name="Int. J. Mol. Sci.">
        <title>Draft Genome of Tanacetum Coccineum: Genomic Comparison of Closely Related Tanacetum-Family Plants.</title>
        <authorList>
            <person name="Yamashiro T."/>
            <person name="Shiraishi A."/>
            <person name="Nakayama K."/>
            <person name="Satake H."/>
        </authorList>
    </citation>
    <scope>NUCLEOTIDE SEQUENCE</scope>
</reference>
<dbReference type="InterPro" id="IPR002182">
    <property type="entry name" value="NB-ARC"/>
</dbReference>
<dbReference type="PANTHER" id="PTHR33463">
    <property type="entry name" value="NB-ARC DOMAIN-CONTAINING PROTEIN-RELATED"/>
    <property type="match status" value="1"/>
</dbReference>
<keyword evidence="4" id="KW-1185">Reference proteome</keyword>
<evidence type="ECO:0000256" key="1">
    <source>
        <dbReference type="ARBA" id="ARBA00022821"/>
    </source>
</evidence>
<keyword evidence="1" id="KW-0611">Plant defense</keyword>
<accession>A0ABQ5CWD8</accession>